<keyword evidence="2" id="KW-1185">Reference proteome</keyword>
<name>A0AAW0HMC6_MYOGA</name>
<proteinExistence type="predicted"/>
<dbReference type="AlphaFoldDB" id="A0AAW0HMC6"/>
<gene>
    <name evidence="1" type="ORF">U0070_011483</name>
</gene>
<accession>A0AAW0HMC6</accession>
<comment type="caution">
    <text evidence="1">The sequence shown here is derived from an EMBL/GenBank/DDBJ whole genome shotgun (WGS) entry which is preliminary data.</text>
</comment>
<organism evidence="1 2">
    <name type="scientific">Myodes glareolus</name>
    <name type="common">Bank vole</name>
    <name type="synonym">Clethrionomys glareolus</name>
    <dbReference type="NCBI Taxonomy" id="447135"/>
    <lineage>
        <taxon>Eukaryota</taxon>
        <taxon>Metazoa</taxon>
        <taxon>Chordata</taxon>
        <taxon>Craniata</taxon>
        <taxon>Vertebrata</taxon>
        <taxon>Euteleostomi</taxon>
        <taxon>Mammalia</taxon>
        <taxon>Eutheria</taxon>
        <taxon>Euarchontoglires</taxon>
        <taxon>Glires</taxon>
        <taxon>Rodentia</taxon>
        <taxon>Myomorpha</taxon>
        <taxon>Muroidea</taxon>
        <taxon>Cricetidae</taxon>
        <taxon>Arvicolinae</taxon>
        <taxon>Myodes</taxon>
    </lineage>
</organism>
<protein>
    <submittedName>
        <fullName evidence="1">Uncharacterized protein</fullName>
    </submittedName>
</protein>
<evidence type="ECO:0000313" key="1">
    <source>
        <dbReference type="EMBL" id="KAK7803302.1"/>
    </source>
</evidence>
<dbReference type="Proteomes" id="UP001488838">
    <property type="component" value="Unassembled WGS sequence"/>
</dbReference>
<sequence length="121" mass="13806">MSQLWQQPLGYFRFLVLSKLGYVNKASSKDIKEHERALLKDEHEVISDPKTMLPHPAYFPGQLGLIFLQSAEPPLLERMALSVMVLVMRTLIQVAVRVWHTRRPLASSHRGKLSGFPTAEQ</sequence>
<evidence type="ECO:0000313" key="2">
    <source>
        <dbReference type="Proteomes" id="UP001488838"/>
    </source>
</evidence>
<dbReference type="EMBL" id="JBBHLL010000426">
    <property type="protein sequence ID" value="KAK7803302.1"/>
    <property type="molecule type" value="Genomic_DNA"/>
</dbReference>
<reference evidence="1 2" key="1">
    <citation type="journal article" date="2023" name="bioRxiv">
        <title>Conserved and derived expression patterns and positive selection on dental genes reveal complex evolutionary context of ever-growing rodent molars.</title>
        <authorList>
            <person name="Calamari Z.T."/>
            <person name="Song A."/>
            <person name="Cohen E."/>
            <person name="Akter M."/>
            <person name="Roy R.D."/>
            <person name="Hallikas O."/>
            <person name="Christensen M.M."/>
            <person name="Li P."/>
            <person name="Marangoni P."/>
            <person name="Jernvall J."/>
            <person name="Klein O.D."/>
        </authorList>
    </citation>
    <scope>NUCLEOTIDE SEQUENCE [LARGE SCALE GENOMIC DNA]</scope>
    <source>
        <strain evidence="1">V071</strain>
    </source>
</reference>